<keyword evidence="4" id="KW-1185">Reference proteome</keyword>
<feature type="transmembrane region" description="Helical" evidence="1">
    <location>
        <begin position="70"/>
        <end position="88"/>
    </location>
</feature>
<gene>
    <name evidence="3" type="ORF">J120_00910</name>
</gene>
<accession>A0A0D2JMD4</accession>
<keyword evidence="1" id="KW-0472">Membrane</keyword>
<dbReference type="Proteomes" id="UP000032214">
    <property type="component" value="Unassembled WGS sequence"/>
</dbReference>
<name>A0A0D2JMD4_9BACT</name>
<keyword evidence="1" id="KW-1133">Transmembrane helix</keyword>
<protein>
    <submittedName>
        <fullName evidence="3">Uncharacterized protein</fullName>
    </submittedName>
</protein>
<keyword evidence="1" id="KW-0812">Transmembrane</keyword>
<feature type="signal peptide" evidence="2">
    <location>
        <begin position="1"/>
        <end position="21"/>
    </location>
</feature>
<reference evidence="3 4" key="1">
    <citation type="journal article" date="2013" name="Proc. Natl. Acad. Sci. U.S.A.">
        <title>Candidate phylum TM6 genome recovered from a hospital sink biofilm provides genomic insights into this uncultivated phylum.</title>
        <authorList>
            <person name="McLean J.S."/>
            <person name="Lombardo M.J."/>
            <person name="Badger J.H."/>
            <person name="Edlund A."/>
            <person name="Novotny M."/>
            <person name="Yee-Greenbaum J."/>
            <person name="Vyahhi N."/>
            <person name="Hall A.P."/>
            <person name="Yang Y."/>
            <person name="Dupont C.L."/>
            <person name="Ziegler M.G."/>
            <person name="Chitsaz H."/>
            <person name="Allen A.E."/>
            <person name="Yooseph S."/>
            <person name="Tesler G."/>
            <person name="Pevzner P.A."/>
            <person name="Friedman R.M."/>
            <person name="Nealson K.H."/>
            <person name="Venter J.C."/>
            <person name="Lasken R.S."/>
        </authorList>
    </citation>
    <scope>NUCLEOTIDE SEQUENCE [LARGE SCALE GENOMIC DNA]</scope>
    <source>
        <strain evidence="3 4">TM6SC1</strain>
    </source>
</reference>
<feature type="chain" id="PRO_5002245496" evidence="2">
    <location>
        <begin position="22"/>
        <end position="173"/>
    </location>
</feature>
<sequence>MNKTYYLIVLLGMLSGKSLHAGELFFDKLPDTPNRSVSSIFNMQQFSSITTHITRVAQHIKDIYMRTAKVQSFVVVTVITALVALCVYDKIKFWGTRKKTINPLFKKYKDEILAKISNLSEQKKRSDQCFITNDKCFTIKWNAQLQTWSLLLMPSSPTPQVSGTLKDSVLYCN</sequence>
<dbReference type="EMBL" id="ARQD01000001">
    <property type="protein sequence ID" value="KIX85518.1"/>
    <property type="molecule type" value="Genomic_DNA"/>
</dbReference>
<evidence type="ECO:0000313" key="3">
    <source>
        <dbReference type="EMBL" id="KIX85518.1"/>
    </source>
</evidence>
<evidence type="ECO:0000256" key="1">
    <source>
        <dbReference type="SAM" id="Phobius"/>
    </source>
</evidence>
<evidence type="ECO:0000256" key="2">
    <source>
        <dbReference type="SAM" id="SignalP"/>
    </source>
</evidence>
<organism evidence="3 4">
    <name type="scientific">candidate division TM6 bacterium JCVI TM6SC1</name>
    <dbReference type="NCBI Taxonomy" id="1306947"/>
    <lineage>
        <taxon>Bacteria</taxon>
        <taxon>Candidatus Babelota</taxon>
        <taxon>Vermiphilus</taxon>
    </lineage>
</organism>
<comment type="caution">
    <text evidence="3">The sequence shown here is derived from an EMBL/GenBank/DDBJ whole genome shotgun (WGS) entry which is preliminary data.</text>
</comment>
<evidence type="ECO:0000313" key="4">
    <source>
        <dbReference type="Proteomes" id="UP000032214"/>
    </source>
</evidence>
<proteinExistence type="predicted"/>
<keyword evidence="2" id="KW-0732">Signal</keyword>
<dbReference type="AlphaFoldDB" id="A0A0D2JMD4"/>